<dbReference type="InterPro" id="IPR036691">
    <property type="entry name" value="Endo/exonu/phosph_ase_sf"/>
</dbReference>
<dbReference type="EMBL" id="GL450513">
    <property type="protein sequence ID" value="EFN80931.1"/>
    <property type="molecule type" value="Genomic_DNA"/>
</dbReference>
<feature type="non-terminal residue" evidence="2">
    <location>
        <position position="1"/>
    </location>
</feature>
<evidence type="ECO:0000259" key="1">
    <source>
        <dbReference type="Pfam" id="PF14529"/>
    </source>
</evidence>
<dbReference type="InterPro" id="IPR005135">
    <property type="entry name" value="Endo/exonuclease/phosphatase"/>
</dbReference>
<protein>
    <recommendedName>
        <fullName evidence="1">Endonuclease/exonuclease/phosphatase domain-containing protein</fullName>
    </recommendedName>
</protein>
<dbReference type="SUPFAM" id="SSF56219">
    <property type="entry name" value="DNase I-like"/>
    <property type="match status" value="1"/>
</dbReference>
<dbReference type="Pfam" id="PF14529">
    <property type="entry name" value="Exo_endo_phos_2"/>
    <property type="match status" value="1"/>
</dbReference>
<sequence length="100" mass="11384">PVVIDGDFNAHSTEWGCSPRQEDPRDGAFVDWAAQLDLLLMNRGSISTCVWLRGESVIDLIWVSPSAARIFREWVVKAGGEILLDHRYIMWSFRLPSPQQ</sequence>
<dbReference type="InParanoid" id="E2BTP6"/>
<feature type="domain" description="Endonuclease/exonuclease/phosphatase" evidence="1">
    <location>
        <begin position="2"/>
        <end position="90"/>
    </location>
</feature>
<dbReference type="AlphaFoldDB" id="E2BTP6"/>
<accession>E2BTP6</accession>
<feature type="non-terminal residue" evidence="2">
    <location>
        <position position="100"/>
    </location>
</feature>
<gene>
    <name evidence="2" type="ORF">EAI_12926</name>
</gene>
<reference evidence="2 3" key="1">
    <citation type="journal article" date="2010" name="Science">
        <title>Genomic comparison of the ants Camponotus floridanus and Harpegnathos saltator.</title>
        <authorList>
            <person name="Bonasio R."/>
            <person name="Zhang G."/>
            <person name="Ye C."/>
            <person name="Mutti N.S."/>
            <person name="Fang X."/>
            <person name="Qin N."/>
            <person name="Donahue G."/>
            <person name="Yang P."/>
            <person name="Li Q."/>
            <person name="Li C."/>
            <person name="Zhang P."/>
            <person name="Huang Z."/>
            <person name="Berger S.L."/>
            <person name="Reinberg D."/>
            <person name="Wang J."/>
            <person name="Liebig J."/>
        </authorList>
    </citation>
    <scope>NUCLEOTIDE SEQUENCE [LARGE SCALE GENOMIC DNA]</scope>
    <source>
        <strain evidence="2 3">R22 G/1</strain>
    </source>
</reference>
<dbReference type="Proteomes" id="UP000008237">
    <property type="component" value="Unassembled WGS sequence"/>
</dbReference>
<keyword evidence="3" id="KW-1185">Reference proteome</keyword>
<name>E2BTP6_HARSA</name>
<dbReference type="Gene3D" id="3.60.10.10">
    <property type="entry name" value="Endonuclease/exonuclease/phosphatase"/>
    <property type="match status" value="1"/>
</dbReference>
<evidence type="ECO:0000313" key="2">
    <source>
        <dbReference type="EMBL" id="EFN80931.1"/>
    </source>
</evidence>
<dbReference type="GO" id="GO:0003824">
    <property type="term" value="F:catalytic activity"/>
    <property type="evidence" value="ECO:0007669"/>
    <property type="project" value="InterPro"/>
</dbReference>
<evidence type="ECO:0000313" key="3">
    <source>
        <dbReference type="Proteomes" id="UP000008237"/>
    </source>
</evidence>
<proteinExistence type="predicted"/>
<dbReference type="OrthoDB" id="7554092at2759"/>
<organism evidence="3">
    <name type="scientific">Harpegnathos saltator</name>
    <name type="common">Jerdon's jumping ant</name>
    <dbReference type="NCBI Taxonomy" id="610380"/>
    <lineage>
        <taxon>Eukaryota</taxon>
        <taxon>Metazoa</taxon>
        <taxon>Ecdysozoa</taxon>
        <taxon>Arthropoda</taxon>
        <taxon>Hexapoda</taxon>
        <taxon>Insecta</taxon>
        <taxon>Pterygota</taxon>
        <taxon>Neoptera</taxon>
        <taxon>Endopterygota</taxon>
        <taxon>Hymenoptera</taxon>
        <taxon>Apocrita</taxon>
        <taxon>Aculeata</taxon>
        <taxon>Formicoidea</taxon>
        <taxon>Formicidae</taxon>
        <taxon>Ponerinae</taxon>
        <taxon>Ponerini</taxon>
        <taxon>Harpegnathos</taxon>
    </lineage>
</organism>